<comment type="caution">
    <text evidence="1">The sequence shown here is derived from an EMBL/GenBank/DDBJ whole genome shotgun (WGS) entry which is preliminary data.</text>
</comment>
<dbReference type="Gene3D" id="3.40.50.720">
    <property type="entry name" value="NAD(P)-binding Rossmann-like Domain"/>
    <property type="match status" value="1"/>
</dbReference>
<dbReference type="EMBL" id="BARS01014095">
    <property type="protein sequence ID" value="GAF89971.1"/>
    <property type="molecule type" value="Genomic_DNA"/>
</dbReference>
<evidence type="ECO:0008006" key="2">
    <source>
        <dbReference type="Google" id="ProtNLM"/>
    </source>
</evidence>
<evidence type="ECO:0000313" key="1">
    <source>
        <dbReference type="EMBL" id="GAF89971.1"/>
    </source>
</evidence>
<organism evidence="1">
    <name type="scientific">marine sediment metagenome</name>
    <dbReference type="NCBI Taxonomy" id="412755"/>
    <lineage>
        <taxon>unclassified sequences</taxon>
        <taxon>metagenomes</taxon>
        <taxon>ecological metagenomes</taxon>
    </lineage>
</organism>
<dbReference type="SUPFAM" id="SSF52283">
    <property type="entry name" value="Formate/glycerate dehydrogenase catalytic domain-like"/>
    <property type="match status" value="1"/>
</dbReference>
<dbReference type="AlphaFoldDB" id="X0TS16"/>
<accession>X0TS16</accession>
<name>X0TS16_9ZZZZ</name>
<reference evidence="1" key="1">
    <citation type="journal article" date="2014" name="Front. Microbiol.">
        <title>High frequency of phylogenetically diverse reductive dehalogenase-homologous genes in deep subseafloor sedimentary metagenomes.</title>
        <authorList>
            <person name="Kawai M."/>
            <person name="Futagami T."/>
            <person name="Toyoda A."/>
            <person name="Takaki Y."/>
            <person name="Nishi S."/>
            <person name="Hori S."/>
            <person name="Arai W."/>
            <person name="Tsubouchi T."/>
            <person name="Morono Y."/>
            <person name="Uchiyama I."/>
            <person name="Ito T."/>
            <person name="Fujiyama A."/>
            <person name="Inagaki F."/>
            <person name="Takami H."/>
        </authorList>
    </citation>
    <scope>NUCLEOTIDE SEQUENCE</scope>
    <source>
        <strain evidence="1">Expedition CK06-06</strain>
    </source>
</reference>
<sequence length="68" mass="7443">MTKVLVATVKPFIPKAVEGIRNIVSQAGYEFDLLEEYADQAEFTDAVADADAIIIRSDKATREVIQAS</sequence>
<proteinExistence type="predicted"/>
<feature type="non-terminal residue" evidence="1">
    <location>
        <position position="68"/>
    </location>
</feature>
<protein>
    <recommendedName>
        <fullName evidence="2">D-isomer specific 2-hydroxyacid dehydrogenase catalytic domain-containing protein</fullName>
    </recommendedName>
</protein>
<gene>
    <name evidence="1" type="ORF">S01H1_24016</name>
</gene>